<reference evidence="3" key="2">
    <citation type="journal article" date="2013" name="Nat. Commun.">
        <title>Genome of the Chinese tree shrew.</title>
        <authorList>
            <person name="Fan Y."/>
            <person name="Huang Z.Y."/>
            <person name="Cao C.C."/>
            <person name="Chen C.S."/>
            <person name="Chen Y.X."/>
            <person name="Fan D.D."/>
            <person name="He J."/>
            <person name="Hou H.L."/>
            <person name="Hu L."/>
            <person name="Hu X.T."/>
            <person name="Jiang X.T."/>
            <person name="Lai R."/>
            <person name="Lang Y.S."/>
            <person name="Liang B."/>
            <person name="Liao S.G."/>
            <person name="Mu D."/>
            <person name="Ma Y.Y."/>
            <person name="Niu Y.Y."/>
            <person name="Sun X.Q."/>
            <person name="Xia J.Q."/>
            <person name="Xiao J."/>
            <person name="Xiong Z.Q."/>
            <person name="Xu L."/>
            <person name="Yang L."/>
            <person name="Zhang Y."/>
            <person name="Zhao W."/>
            <person name="Zhao X.D."/>
            <person name="Zheng Y.T."/>
            <person name="Zhou J.M."/>
            <person name="Zhu Y.B."/>
            <person name="Zhang G.J."/>
            <person name="Wang J."/>
            <person name="Yao Y.G."/>
        </authorList>
    </citation>
    <scope>NUCLEOTIDE SEQUENCE [LARGE SCALE GENOMIC DNA]</scope>
</reference>
<dbReference type="Proteomes" id="UP000011518">
    <property type="component" value="Unassembled WGS sequence"/>
</dbReference>
<dbReference type="AlphaFoldDB" id="L9KPM9"/>
<evidence type="ECO:0000313" key="3">
    <source>
        <dbReference type="Proteomes" id="UP000011518"/>
    </source>
</evidence>
<evidence type="ECO:0000313" key="2">
    <source>
        <dbReference type="EMBL" id="ELW64414.1"/>
    </source>
</evidence>
<feature type="compositionally biased region" description="Polar residues" evidence="1">
    <location>
        <begin position="89"/>
        <end position="105"/>
    </location>
</feature>
<reference evidence="3" key="1">
    <citation type="submission" date="2012-07" db="EMBL/GenBank/DDBJ databases">
        <title>Genome of the Chinese tree shrew, a rising model animal genetically related to primates.</title>
        <authorList>
            <person name="Zhang G."/>
            <person name="Fan Y."/>
            <person name="Yao Y."/>
            <person name="Huang Z."/>
        </authorList>
    </citation>
    <scope>NUCLEOTIDE SEQUENCE [LARGE SCALE GENOMIC DNA]</scope>
</reference>
<keyword evidence="3" id="KW-1185">Reference proteome</keyword>
<feature type="region of interest" description="Disordered" evidence="1">
    <location>
        <begin position="82"/>
        <end position="134"/>
    </location>
</feature>
<dbReference type="InParanoid" id="L9KPM9"/>
<sequence>MACPTAHSQGLQSQSSGAVTTPCTVFPESSLHASKTCEHEHKPGALPCLSQSRALHLQAAARTESGEGVHPDHVPALLTATASGAKGNSADSNTPERQVHSQYRLTESLKRPHGEAPMSPLQGENMEVQAQYLV</sequence>
<dbReference type="EMBL" id="KB320729">
    <property type="protein sequence ID" value="ELW64414.1"/>
    <property type="molecule type" value="Genomic_DNA"/>
</dbReference>
<gene>
    <name evidence="2" type="ORF">TREES_T100012016</name>
</gene>
<proteinExistence type="predicted"/>
<organism evidence="2 3">
    <name type="scientific">Tupaia chinensis</name>
    <name type="common">Chinese tree shrew</name>
    <name type="synonym">Tupaia belangeri chinensis</name>
    <dbReference type="NCBI Taxonomy" id="246437"/>
    <lineage>
        <taxon>Eukaryota</taxon>
        <taxon>Metazoa</taxon>
        <taxon>Chordata</taxon>
        <taxon>Craniata</taxon>
        <taxon>Vertebrata</taxon>
        <taxon>Euteleostomi</taxon>
        <taxon>Mammalia</taxon>
        <taxon>Eutheria</taxon>
        <taxon>Euarchontoglires</taxon>
        <taxon>Scandentia</taxon>
        <taxon>Tupaiidae</taxon>
        <taxon>Tupaia</taxon>
    </lineage>
</organism>
<evidence type="ECO:0000256" key="1">
    <source>
        <dbReference type="SAM" id="MobiDB-lite"/>
    </source>
</evidence>
<protein>
    <submittedName>
        <fullName evidence="2">Uncharacterized protein</fullName>
    </submittedName>
</protein>
<accession>L9KPM9</accession>
<name>L9KPM9_TUPCH</name>